<dbReference type="RefSeq" id="XP_065459693.1">
    <property type="nucleotide sequence ID" value="XM_065603621.1"/>
</dbReference>
<accession>A0ABZ0PA10</accession>
<reference evidence="2 3" key="1">
    <citation type="submission" date="2023-09" db="EMBL/GenBank/DDBJ databases">
        <title>Complete-Gapless Cercospora beticola genome.</title>
        <authorList>
            <person name="Wyatt N.A."/>
            <person name="Spanner R.E."/>
            <person name="Bolton M.D."/>
        </authorList>
    </citation>
    <scope>NUCLEOTIDE SEQUENCE [LARGE SCALE GENOMIC DNA]</scope>
    <source>
        <strain evidence="2">Cb09-40</strain>
    </source>
</reference>
<dbReference type="Proteomes" id="UP001302367">
    <property type="component" value="Chromosome 9"/>
</dbReference>
<evidence type="ECO:0000313" key="3">
    <source>
        <dbReference type="Proteomes" id="UP001302367"/>
    </source>
</evidence>
<dbReference type="EMBL" id="CP134192">
    <property type="protein sequence ID" value="WPB08314.1"/>
    <property type="molecule type" value="Genomic_DNA"/>
</dbReference>
<dbReference type="Pfam" id="PF06985">
    <property type="entry name" value="HET"/>
    <property type="match status" value="1"/>
</dbReference>
<name>A0ABZ0PA10_CERBT</name>
<feature type="domain" description="Heterokaryon incompatibility" evidence="1">
    <location>
        <begin position="41"/>
        <end position="217"/>
    </location>
</feature>
<evidence type="ECO:0000313" key="2">
    <source>
        <dbReference type="EMBL" id="WPB08314.1"/>
    </source>
</evidence>
<dbReference type="PANTHER" id="PTHR24148">
    <property type="entry name" value="ANKYRIN REPEAT DOMAIN-CONTAINING PROTEIN 39 HOMOLOG-RELATED"/>
    <property type="match status" value="1"/>
</dbReference>
<dbReference type="InterPro" id="IPR052895">
    <property type="entry name" value="HetReg/Transcr_Mod"/>
</dbReference>
<gene>
    <name evidence="2" type="ORF">RHO25_012980</name>
</gene>
<proteinExistence type="predicted"/>
<sequence>MMESLRDPDRQFRLLWLHAGEDDDTLKLDMRIFDQSDAPEYFAISYTWGSQDPLREVFIDGASRLVRPNCRDALWQARFHHGASWVWIDSLSMNQEDLTEKGHQVKRMGTIFASAQRVLCCIGMGTSDIQTIDSLWPESLVQDISSDRTHRMPNRWKEGSKASEFLYEPATAEEYHDLLMRGAKSNDYPPLPLWQFHAACDAFLNRPYWNRLWIVQEFKLAAECSILCGPVTLSRVFLENLWHRAECSLTFSSFGFDIPLHAHLSTMSACHRFAELAQFQCTDVRDRIYGTIALYNWREHGRLLEPDYTRSRASLAGAVIHRSQNMTEARELCSMLNVDMHDEMIRGLVRSNQKSHPESSRAGAATVSCRLLARICVIDNDQNDRLEISQWDSTHNLRKKYCLNVHERDFNIDLSTLIETIKDFGFQACRAQLQPPNVVPQALCREQKVVGLVCHDALPGDLLMFLEEISPCTGSFCLVLRAGLDSKICSIVGQGIICDPLEAPLSHRAELRVSGNDLLMLFAQDLLVGRDTYDRVVFEIDRMARLGRLWTNLRGEVELNWCHFDRELKVRVGENSKKQDSTHESPRAVRTARPLFIAQRKYDAILRYLESLPPCRKNCTVRHLHNINRKRQVKWRHSIPIEAAVAASGD</sequence>
<organism evidence="2 3">
    <name type="scientific">Cercospora beticola</name>
    <name type="common">Sugarbeet leaf spot fungus</name>
    <dbReference type="NCBI Taxonomy" id="122368"/>
    <lineage>
        <taxon>Eukaryota</taxon>
        <taxon>Fungi</taxon>
        <taxon>Dikarya</taxon>
        <taxon>Ascomycota</taxon>
        <taxon>Pezizomycotina</taxon>
        <taxon>Dothideomycetes</taxon>
        <taxon>Dothideomycetidae</taxon>
        <taxon>Mycosphaerellales</taxon>
        <taxon>Mycosphaerellaceae</taxon>
        <taxon>Cercospora</taxon>
    </lineage>
</organism>
<dbReference type="GeneID" id="90644910"/>
<keyword evidence="3" id="KW-1185">Reference proteome</keyword>
<protein>
    <recommendedName>
        <fullName evidence="1">Heterokaryon incompatibility domain-containing protein</fullName>
    </recommendedName>
</protein>
<dbReference type="InterPro" id="IPR010730">
    <property type="entry name" value="HET"/>
</dbReference>
<evidence type="ECO:0000259" key="1">
    <source>
        <dbReference type="Pfam" id="PF06985"/>
    </source>
</evidence>
<dbReference type="PANTHER" id="PTHR24148:SF64">
    <property type="entry name" value="HETEROKARYON INCOMPATIBILITY DOMAIN-CONTAINING PROTEIN"/>
    <property type="match status" value="1"/>
</dbReference>